<feature type="repeat" description="WD" evidence="1">
    <location>
        <begin position="1"/>
        <end position="19"/>
    </location>
</feature>
<dbReference type="InterPro" id="IPR001680">
    <property type="entry name" value="WD40_rpt"/>
</dbReference>
<dbReference type="GO" id="GO:0000209">
    <property type="term" value="P:protein polyubiquitination"/>
    <property type="evidence" value="ECO:0007669"/>
    <property type="project" value="TreeGrafter"/>
</dbReference>
<dbReference type="PROSITE" id="PS50082">
    <property type="entry name" value="WD_REPEATS_2"/>
    <property type="match status" value="1"/>
</dbReference>
<dbReference type="InterPro" id="IPR015943">
    <property type="entry name" value="WD40/YVTN_repeat-like_dom_sf"/>
</dbReference>
<feature type="non-terminal residue" evidence="2">
    <location>
        <position position="1"/>
    </location>
</feature>
<dbReference type="InterPro" id="IPR036322">
    <property type="entry name" value="WD40_repeat_dom_sf"/>
</dbReference>
<dbReference type="PANTHER" id="PTHR46202:SF1">
    <property type="entry name" value="DNA EXCISION REPAIR PROTEIN ERCC-8"/>
    <property type="match status" value="1"/>
</dbReference>
<dbReference type="SUPFAM" id="SSF50978">
    <property type="entry name" value="WD40 repeat-like"/>
    <property type="match status" value="1"/>
</dbReference>
<reference evidence="2 3" key="2">
    <citation type="journal article" date="2017" name="Front. Plant Sci.">
        <title>Gene Classification and Mining of Molecular Markers Useful in Red Clover (Trifolium pratense) Breeding.</title>
        <authorList>
            <person name="Istvanek J."/>
            <person name="Dluhosova J."/>
            <person name="Dluhos P."/>
            <person name="Patkova L."/>
            <person name="Nedelnik J."/>
            <person name="Repkova J."/>
        </authorList>
    </citation>
    <scope>NUCLEOTIDE SEQUENCE [LARGE SCALE GENOMIC DNA]</scope>
    <source>
        <strain evidence="3">cv. Tatra</strain>
        <tissue evidence="2">Young leaves</tissue>
    </source>
</reference>
<evidence type="ECO:0000256" key="1">
    <source>
        <dbReference type="PROSITE-ProRule" id="PRU00221"/>
    </source>
</evidence>
<gene>
    <name evidence="2" type="ORF">L195_g045128</name>
</gene>
<reference evidence="2 3" key="1">
    <citation type="journal article" date="2014" name="Am. J. Bot.">
        <title>Genome assembly and annotation for red clover (Trifolium pratense; Fabaceae).</title>
        <authorList>
            <person name="Istvanek J."/>
            <person name="Jaros M."/>
            <person name="Krenek A."/>
            <person name="Repkova J."/>
        </authorList>
    </citation>
    <scope>NUCLEOTIDE SEQUENCE [LARGE SCALE GENOMIC DNA]</scope>
    <source>
        <strain evidence="3">cv. Tatra</strain>
        <tissue evidence="2">Young leaves</tissue>
    </source>
</reference>
<name>A0A2K3MDZ2_TRIPR</name>
<dbReference type="PANTHER" id="PTHR46202">
    <property type="entry name" value="DNA EXCISION REPAIR PROTEIN ERCC-8"/>
    <property type="match status" value="1"/>
</dbReference>
<evidence type="ECO:0000313" key="2">
    <source>
        <dbReference type="EMBL" id="PNX89012.1"/>
    </source>
</evidence>
<dbReference type="GO" id="GO:0000109">
    <property type="term" value="C:nucleotide-excision repair complex"/>
    <property type="evidence" value="ECO:0007669"/>
    <property type="project" value="TreeGrafter"/>
</dbReference>
<proteinExistence type="predicted"/>
<dbReference type="InterPro" id="IPR042238">
    <property type="entry name" value="Rad28/ERCC8/Ckn1/ATCSA-1"/>
</dbReference>
<sequence length="108" mass="12282">GSDSRLRLWDIESGCDTLVNFETVRMQTSRPIQLATTQDSALVFVPCMRVVKAFDMWSGNAHTILRGHYESVNSCWFNQQDQVSCTTPPQHQIGFTEKLFIINARSSK</sequence>
<organism evidence="2 3">
    <name type="scientific">Trifolium pratense</name>
    <name type="common">Red clover</name>
    <dbReference type="NCBI Taxonomy" id="57577"/>
    <lineage>
        <taxon>Eukaryota</taxon>
        <taxon>Viridiplantae</taxon>
        <taxon>Streptophyta</taxon>
        <taxon>Embryophyta</taxon>
        <taxon>Tracheophyta</taxon>
        <taxon>Spermatophyta</taxon>
        <taxon>Magnoliopsida</taxon>
        <taxon>eudicotyledons</taxon>
        <taxon>Gunneridae</taxon>
        <taxon>Pentapetalae</taxon>
        <taxon>rosids</taxon>
        <taxon>fabids</taxon>
        <taxon>Fabales</taxon>
        <taxon>Fabaceae</taxon>
        <taxon>Papilionoideae</taxon>
        <taxon>50 kb inversion clade</taxon>
        <taxon>NPAAA clade</taxon>
        <taxon>Hologalegina</taxon>
        <taxon>IRL clade</taxon>
        <taxon>Trifolieae</taxon>
        <taxon>Trifolium</taxon>
    </lineage>
</organism>
<accession>A0A2K3MDZ2</accession>
<dbReference type="ExpressionAtlas" id="A0A2K3MDZ2">
    <property type="expression patterns" value="baseline"/>
</dbReference>
<dbReference type="STRING" id="57577.A0A2K3MDZ2"/>
<dbReference type="AlphaFoldDB" id="A0A2K3MDZ2"/>
<comment type="caution">
    <text evidence="2">The sequence shown here is derived from an EMBL/GenBank/DDBJ whole genome shotgun (WGS) entry which is preliminary data.</text>
</comment>
<dbReference type="GO" id="GO:0043161">
    <property type="term" value="P:proteasome-mediated ubiquitin-dependent protein catabolic process"/>
    <property type="evidence" value="ECO:0007669"/>
    <property type="project" value="TreeGrafter"/>
</dbReference>
<dbReference type="EMBL" id="ASHM01058391">
    <property type="protein sequence ID" value="PNX89012.1"/>
    <property type="molecule type" value="Genomic_DNA"/>
</dbReference>
<dbReference type="GO" id="GO:0031464">
    <property type="term" value="C:Cul4A-RING E3 ubiquitin ligase complex"/>
    <property type="evidence" value="ECO:0007669"/>
    <property type="project" value="TreeGrafter"/>
</dbReference>
<keyword evidence="1" id="KW-0853">WD repeat</keyword>
<dbReference type="Gene3D" id="2.130.10.10">
    <property type="entry name" value="YVTN repeat-like/Quinoprotein amine dehydrogenase"/>
    <property type="match status" value="1"/>
</dbReference>
<feature type="non-terminal residue" evidence="2">
    <location>
        <position position="108"/>
    </location>
</feature>
<dbReference type="Proteomes" id="UP000236291">
    <property type="component" value="Unassembled WGS sequence"/>
</dbReference>
<dbReference type="GO" id="GO:0006283">
    <property type="term" value="P:transcription-coupled nucleotide-excision repair"/>
    <property type="evidence" value="ECO:0007669"/>
    <property type="project" value="InterPro"/>
</dbReference>
<evidence type="ECO:0000313" key="3">
    <source>
        <dbReference type="Proteomes" id="UP000236291"/>
    </source>
</evidence>
<protein>
    <submittedName>
        <fullName evidence="2">DNA excision repair protein ERCC-8-like</fullName>
    </submittedName>
</protein>